<dbReference type="AlphaFoldDB" id="A0A514BWB8"/>
<name>A0A514BWB8_9GAMM</name>
<organism evidence="1 2">
    <name type="scientific">Marilutibacter alkalisoli</name>
    <dbReference type="NCBI Taxonomy" id="2591633"/>
    <lineage>
        <taxon>Bacteria</taxon>
        <taxon>Pseudomonadati</taxon>
        <taxon>Pseudomonadota</taxon>
        <taxon>Gammaproteobacteria</taxon>
        <taxon>Lysobacterales</taxon>
        <taxon>Lysobacteraceae</taxon>
        <taxon>Marilutibacter</taxon>
    </lineage>
</organism>
<dbReference type="KEGG" id="lyj:FKV23_00750"/>
<dbReference type="InterPro" id="IPR011042">
    <property type="entry name" value="6-blade_b-propeller_TolB-like"/>
</dbReference>
<evidence type="ECO:0000313" key="2">
    <source>
        <dbReference type="Proteomes" id="UP000317199"/>
    </source>
</evidence>
<dbReference type="Gene3D" id="2.120.10.30">
    <property type="entry name" value="TolB, C-terminal domain"/>
    <property type="match status" value="1"/>
</dbReference>
<dbReference type="Proteomes" id="UP000317199">
    <property type="component" value="Chromosome"/>
</dbReference>
<dbReference type="RefSeq" id="WP_141624962.1">
    <property type="nucleotide sequence ID" value="NZ_CP041242.1"/>
</dbReference>
<dbReference type="InterPro" id="IPR011659">
    <property type="entry name" value="WD40"/>
</dbReference>
<proteinExistence type="predicted"/>
<protein>
    <submittedName>
        <fullName evidence="1">TolB-like protein</fullName>
    </submittedName>
</protein>
<dbReference type="SUPFAM" id="SSF82171">
    <property type="entry name" value="DPP6 N-terminal domain-like"/>
    <property type="match status" value="1"/>
</dbReference>
<evidence type="ECO:0000313" key="1">
    <source>
        <dbReference type="EMBL" id="QDH71632.1"/>
    </source>
</evidence>
<dbReference type="Pfam" id="PF07676">
    <property type="entry name" value="PD40"/>
    <property type="match status" value="3"/>
</dbReference>
<sequence length="288" mass="29715">MAWAASMPVAVAASGLSEYGIEGIRMVSTPADEEGATISANGQRIVWAVRGRESGAGGSDLWQARRVDGRWQDAAPLAINTDADEGDPAFSPDGHWLYFSSNRDGGAGGFDLYRATVLDDGRIGAVEHLGPAINSEGNERAPMPGPDGSVLLFASDGHGGAGGLDLLLARWDGDAFIEPVPLPGTVNTAADETDPAWLAGGATLLFTRGNAGVSQIQVAHCDGATYGEAEPLKLSFNSADARTFAPTPDWSKPTELLVAGSARAPRAGGLDLYRAVSPKVAGRAGCLD</sequence>
<accession>A0A514BWB8</accession>
<dbReference type="OrthoDB" id="9809364at2"/>
<reference evidence="1 2" key="1">
    <citation type="submission" date="2019-06" db="EMBL/GenBank/DDBJ databases">
        <title>Lysobacter alkalisoli sp. nov. isolated from saline-alkali soil.</title>
        <authorList>
            <person name="Sun J.-Q."/>
            <person name="Xu L."/>
        </authorList>
    </citation>
    <scope>NUCLEOTIDE SEQUENCE [LARGE SCALE GENOMIC DNA]</scope>
    <source>
        <strain evidence="1 2">SJ-36</strain>
    </source>
</reference>
<gene>
    <name evidence="1" type="ORF">FKV23_00750</name>
</gene>
<keyword evidence="2" id="KW-1185">Reference proteome</keyword>
<dbReference type="EMBL" id="CP041242">
    <property type="protein sequence ID" value="QDH71632.1"/>
    <property type="molecule type" value="Genomic_DNA"/>
</dbReference>